<dbReference type="AlphaFoldDB" id="A0A8N4IEU7"/>
<dbReference type="PANTHER" id="PTHR33388:SF18">
    <property type="entry name" value="PROTEIN SPEAR1"/>
    <property type="match status" value="1"/>
</dbReference>
<evidence type="ECO:0000313" key="6">
    <source>
        <dbReference type="RefSeq" id="XP_029121665.1"/>
    </source>
</evidence>
<name>A0A8N4IEU7_ELAGV</name>
<feature type="region of interest" description="Disordered" evidence="4">
    <location>
        <begin position="151"/>
        <end position="187"/>
    </location>
</feature>
<gene>
    <name evidence="6" type="primary">LOC105048319</name>
</gene>
<keyword evidence="2" id="KW-0805">Transcription regulation</keyword>
<dbReference type="PANTHER" id="PTHR33388">
    <property type="entry name" value="OS01G0212500 PROTEIN"/>
    <property type="match status" value="1"/>
</dbReference>
<protein>
    <submittedName>
        <fullName evidence="6">Protein SPEAR1 isoform X1</fullName>
    </submittedName>
</protein>
<keyword evidence="1" id="KW-0678">Repressor</keyword>
<evidence type="ECO:0000256" key="4">
    <source>
        <dbReference type="SAM" id="MobiDB-lite"/>
    </source>
</evidence>
<proteinExistence type="predicted"/>
<sequence>MGSNHYGELYLGNGRSGSSRRGKKSNTDKQKQPQRGLGVAQLEKIRLYNQMMAGYHPSLHPPFQSNLNEQEDARHMGFPSSPHASSIATTSSLFGFHPNTMMGLGGTDRTDIKFGDHYSDATSSSNYMMPPHHLVPPAVTLPLLAQTMEDSVQKKMQHDRCHSMGSISQNSDSSDSKELDLELKLSL</sequence>
<keyword evidence="3" id="KW-0804">Transcription</keyword>
<dbReference type="GO" id="GO:0003700">
    <property type="term" value="F:DNA-binding transcription factor activity"/>
    <property type="evidence" value="ECO:0007669"/>
    <property type="project" value="InterPro"/>
</dbReference>
<dbReference type="InterPro" id="IPR040356">
    <property type="entry name" value="SPEAR"/>
</dbReference>
<organism evidence="5 6">
    <name type="scientific">Elaeis guineensis var. tenera</name>
    <name type="common">Oil palm</name>
    <dbReference type="NCBI Taxonomy" id="51953"/>
    <lineage>
        <taxon>Eukaryota</taxon>
        <taxon>Viridiplantae</taxon>
        <taxon>Streptophyta</taxon>
        <taxon>Embryophyta</taxon>
        <taxon>Tracheophyta</taxon>
        <taxon>Spermatophyta</taxon>
        <taxon>Magnoliopsida</taxon>
        <taxon>Liliopsida</taxon>
        <taxon>Arecaceae</taxon>
        <taxon>Arecoideae</taxon>
        <taxon>Cocoseae</taxon>
        <taxon>Elaeidinae</taxon>
        <taxon>Elaeis</taxon>
    </lineage>
</organism>
<evidence type="ECO:0000256" key="1">
    <source>
        <dbReference type="ARBA" id="ARBA00022491"/>
    </source>
</evidence>
<feature type="region of interest" description="Disordered" evidence="4">
    <location>
        <begin position="1"/>
        <end position="41"/>
    </location>
</feature>
<dbReference type="Proteomes" id="UP000504607">
    <property type="component" value="Chromosome 7"/>
</dbReference>
<evidence type="ECO:0000256" key="3">
    <source>
        <dbReference type="ARBA" id="ARBA00023163"/>
    </source>
</evidence>
<dbReference type="OrthoDB" id="653455at2759"/>
<dbReference type="RefSeq" id="XP_029121665.1">
    <property type="nucleotide sequence ID" value="XM_029265832.1"/>
</dbReference>
<keyword evidence="5" id="KW-1185">Reference proteome</keyword>
<evidence type="ECO:0000313" key="5">
    <source>
        <dbReference type="Proteomes" id="UP000504607"/>
    </source>
</evidence>
<feature type="compositionally biased region" description="Low complexity" evidence="4">
    <location>
        <begin position="163"/>
        <end position="173"/>
    </location>
</feature>
<accession>A0A8N4IEU7</accession>
<feature type="compositionally biased region" description="Basic and acidic residues" evidence="4">
    <location>
        <begin position="151"/>
        <end position="162"/>
    </location>
</feature>
<reference evidence="6" key="1">
    <citation type="submission" date="2025-08" db="UniProtKB">
        <authorList>
            <consortium name="RefSeq"/>
        </authorList>
    </citation>
    <scope>IDENTIFICATION</scope>
</reference>
<feature type="compositionally biased region" description="Basic and acidic residues" evidence="4">
    <location>
        <begin position="174"/>
        <end position="187"/>
    </location>
</feature>
<evidence type="ECO:0000256" key="2">
    <source>
        <dbReference type="ARBA" id="ARBA00023015"/>
    </source>
</evidence>